<dbReference type="Pfam" id="PF05577">
    <property type="entry name" value="Peptidase_S28"/>
    <property type="match status" value="1"/>
</dbReference>
<proteinExistence type="inferred from homology"/>
<dbReference type="Gene3D" id="1.20.120.980">
    <property type="entry name" value="Serine carboxypeptidase S28, SKS domain"/>
    <property type="match status" value="1"/>
</dbReference>
<evidence type="ECO:0008006" key="8">
    <source>
        <dbReference type="Google" id="ProtNLM"/>
    </source>
</evidence>
<gene>
    <name evidence="7" type="ORF">FSB_LOCUS44745</name>
</gene>
<dbReference type="GO" id="GO:0008239">
    <property type="term" value="F:dipeptidyl-peptidase activity"/>
    <property type="evidence" value="ECO:0007669"/>
    <property type="project" value="TreeGrafter"/>
</dbReference>
<feature type="chain" id="PRO_5014673511" description="Lysosomal Pro-X carboxypeptidase" evidence="6">
    <location>
        <begin position="20"/>
        <end position="316"/>
    </location>
</feature>
<accession>A0A2N9HYL4</accession>
<evidence type="ECO:0000256" key="5">
    <source>
        <dbReference type="ARBA" id="ARBA00023180"/>
    </source>
</evidence>
<dbReference type="AlphaFoldDB" id="A0A2N9HYL4"/>
<sequence>MATSFAFLWFSFFTLLSSTVSIAKITPGFPSSIIRPEKLSHTTKNQLYKQKYFTQILDHFNFNPQSYQTFQQRYLINDTFWGGAHKNAPIFVYMGNEGDVEWFTQNTGFMFETAPHFKALLIFIEHRFYGKSIPFGGNKDVAYSNSSTHGYLSSTQALADYATLIIDLKKNLSATDSPVVVFGGSYGGNKANQPGGLETLRKSFRICKNYISASSLESWLYTAYTYTAMTDYPTPSNFLSPLPAYPVKQMCKAIDNPTTGNDTFAKLYGVANIYYNYSGSATCFDLNDDSDPHGLGGWSWQVRDSTIDYAHASVPS</sequence>
<keyword evidence="3 6" id="KW-0732">Signal</keyword>
<dbReference type="PANTHER" id="PTHR11010">
    <property type="entry name" value="PROTEASE S28 PRO-X CARBOXYPEPTIDASE-RELATED"/>
    <property type="match status" value="1"/>
</dbReference>
<dbReference type="InterPro" id="IPR008758">
    <property type="entry name" value="Peptidase_S28"/>
</dbReference>
<name>A0A2N9HYL4_FAGSY</name>
<keyword evidence="2" id="KW-0645">Protease</keyword>
<dbReference type="GO" id="GO:0006508">
    <property type="term" value="P:proteolysis"/>
    <property type="evidence" value="ECO:0007669"/>
    <property type="project" value="UniProtKB-KW"/>
</dbReference>
<dbReference type="EMBL" id="OIVN01004349">
    <property type="protein sequence ID" value="SPD16863.1"/>
    <property type="molecule type" value="Genomic_DNA"/>
</dbReference>
<keyword evidence="4" id="KW-0378">Hydrolase</keyword>
<dbReference type="InterPro" id="IPR042269">
    <property type="entry name" value="Ser_carbopepase_S28_SKS"/>
</dbReference>
<evidence type="ECO:0000256" key="6">
    <source>
        <dbReference type="SAM" id="SignalP"/>
    </source>
</evidence>
<dbReference type="FunFam" id="1.20.120.980:FF:000001">
    <property type="entry name" value="Dipeptidyl peptidase 7"/>
    <property type="match status" value="1"/>
</dbReference>
<dbReference type="SUPFAM" id="SSF53474">
    <property type="entry name" value="alpha/beta-Hydrolases"/>
    <property type="match status" value="2"/>
</dbReference>
<feature type="signal peptide" evidence="6">
    <location>
        <begin position="1"/>
        <end position="19"/>
    </location>
</feature>
<comment type="similarity">
    <text evidence="1">Belongs to the peptidase S28 family.</text>
</comment>
<keyword evidence="5" id="KW-0325">Glycoprotein</keyword>
<reference evidence="7" key="1">
    <citation type="submission" date="2018-02" db="EMBL/GenBank/DDBJ databases">
        <authorList>
            <person name="Cohen D.B."/>
            <person name="Kent A.D."/>
        </authorList>
    </citation>
    <scope>NUCLEOTIDE SEQUENCE</scope>
</reference>
<evidence type="ECO:0000256" key="3">
    <source>
        <dbReference type="ARBA" id="ARBA00022729"/>
    </source>
</evidence>
<organism evidence="7">
    <name type="scientific">Fagus sylvatica</name>
    <name type="common">Beechnut</name>
    <dbReference type="NCBI Taxonomy" id="28930"/>
    <lineage>
        <taxon>Eukaryota</taxon>
        <taxon>Viridiplantae</taxon>
        <taxon>Streptophyta</taxon>
        <taxon>Embryophyta</taxon>
        <taxon>Tracheophyta</taxon>
        <taxon>Spermatophyta</taxon>
        <taxon>Magnoliopsida</taxon>
        <taxon>eudicotyledons</taxon>
        <taxon>Gunneridae</taxon>
        <taxon>Pentapetalae</taxon>
        <taxon>rosids</taxon>
        <taxon>fabids</taxon>
        <taxon>Fagales</taxon>
        <taxon>Fagaceae</taxon>
        <taxon>Fagus</taxon>
    </lineage>
</organism>
<dbReference type="PANTHER" id="PTHR11010:SF120">
    <property type="entry name" value="LYSOSOMAL PRO-X CARBOXYPEPTIDASE"/>
    <property type="match status" value="1"/>
</dbReference>
<evidence type="ECO:0000313" key="7">
    <source>
        <dbReference type="EMBL" id="SPD16863.1"/>
    </source>
</evidence>
<dbReference type="InterPro" id="IPR029058">
    <property type="entry name" value="AB_hydrolase_fold"/>
</dbReference>
<protein>
    <recommendedName>
        <fullName evidence="8">Lysosomal Pro-X carboxypeptidase</fullName>
    </recommendedName>
</protein>
<dbReference type="Gene3D" id="3.40.50.1820">
    <property type="entry name" value="alpha/beta hydrolase"/>
    <property type="match status" value="1"/>
</dbReference>
<evidence type="ECO:0000256" key="2">
    <source>
        <dbReference type="ARBA" id="ARBA00022670"/>
    </source>
</evidence>
<evidence type="ECO:0000256" key="4">
    <source>
        <dbReference type="ARBA" id="ARBA00022801"/>
    </source>
</evidence>
<evidence type="ECO:0000256" key="1">
    <source>
        <dbReference type="ARBA" id="ARBA00011079"/>
    </source>
</evidence>
<dbReference type="GO" id="GO:0070008">
    <property type="term" value="F:serine-type exopeptidase activity"/>
    <property type="evidence" value="ECO:0007669"/>
    <property type="project" value="InterPro"/>
</dbReference>